<evidence type="ECO:0000256" key="1">
    <source>
        <dbReference type="ARBA" id="ARBA00022679"/>
    </source>
</evidence>
<keyword evidence="5" id="KW-1185">Reference proteome</keyword>
<evidence type="ECO:0000259" key="3">
    <source>
        <dbReference type="PROSITE" id="PS51186"/>
    </source>
</evidence>
<dbReference type="Proteomes" id="UP000198853">
    <property type="component" value="Unassembled WGS sequence"/>
</dbReference>
<reference evidence="4 5" key="1">
    <citation type="submission" date="2016-10" db="EMBL/GenBank/DDBJ databases">
        <authorList>
            <person name="de Groot N.N."/>
        </authorList>
    </citation>
    <scope>NUCLEOTIDE SEQUENCE [LARGE SCALE GENOMIC DNA]</scope>
    <source>
        <strain evidence="4 5">DSM 21771</strain>
    </source>
</reference>
<dbReference type="GO" id="GO:0016747">
    <property type="term" value="F:acyltransferase activity, transferring groups other than amino-acyl groups"/>
    <property type="evidence" value="ECO:0007669"/>
    <property type="project" value="InterPro"/>
</dbReference>
<dbReference type="PANTHER" id="PTHR43072:SF23">
    <property type="entry name" value="UPF0039 PROTEIN C11D3.02C"/>
    <property type="match status" value="1"/>
</dbReference>
<protein>
    <submittedName>
        <fullName evidence="4">Phosphinothricin acetyltransferase</fullName>
    </submittedName>
</protein>
<feature type="domain" description="N-acetyltransferase" evidence="3">
    <location>
        <begin position="17"/>
        <end position="170"/>
    </location>
</feature>
<dbReference type="PANTHER" id="PTHR43072">
    <property type="entry name" value="N-ACETYLTRANSFERASE"/>
    <property type="match status" value="1"/>
</dbReference>
<dbReference type="AlphaFoldDB" id="A0A1G8NHB2"/>
<dbReference type="EMBL" id="FNEN01000006">
    <property type="protein sequence ID" value="SDI79583.1"/>
    <property type="molecule type" value="Genomic_DNA"/>
</dbReference>
<proteinExistence type="predicted"/>
<evidence type="ECO:0000313" key="5">
    <source>
        <dbReference type="Proteomes" id="UP000198853"/>
    </source>
</evidence>
<gene>
    <name evidence="4" type="ORF">SAMN04488123_10685</name>
</gene>
<dbReference type="InterPro" id="IPR016181">
    <property type="entry name" value="Acyl_CoA_acyltransferase"/>
</dbReference>
<evidence type="ECO:0000313" key="4">
    <source>
        <dbReference type="EMBL" id="SDI79583.1"/>
    </source>
</evidence>
<dbReference type="PROSITE" id="PS51186">
    <property type="entry name" value="GNAT"/>
    <property type="match status" value="1"/>
</dbReference>
<dbReference type="SUPFAM" id="SSF55729">
    <property type="entry name" value="Acyl-CoA N-acyltransferases (Nat)"/>
    <property type="match status" value="1"/>
</dbReference>
<dbReference type="Pfam" id="PF00583">
    <property type="entry name" value="Acetyltransf_1"/>
    <property type="match status" value="1"/>
</dbReference>
<keyword evidence="1 4" id="KW-0808">Transferase</keyword>
<keyword evidence="2" id="KW-0012">Acyltransferase</keyword>
<name>A0A1G8NHB2_9BACI</name>
<dbReference type="CDD" id="cd04301">
    <property type="entry name" value="NAT_SF"/>
    <property type="match status" value="1"/>
</dbReference>
<dbReference type="Gene3D" id="3.40.630.30">
    <property type="match status" value="1"/>
</dbReference>
<accession>A0A1G8NHB2</accession>
<evidence type="ECO:0000256" key="2">
    <source>
        <dbReference type="ARBA" id="ARBA00023315"/>
    </source>
</evidence>
<organism evidence="4 5">
    <name type="scientific">Natribacillus halophilus</name>
    <dbReference type="NCBI Taxonomy" id="549003"/>
    <lineage>
        <taxon>Bacteria</taxon>
        <taxon>Bacillati</taxon>
        <taxon>Bacillota</taxon>
        <taxon>Bacilli</taxon>
        <taxon>Bacillales</taxon>
        <taxon>Bacillaceae</taxon>
        <taxon>Natribacillus</taxon>
    </lineage>
</organism>
<dbReference type="InterPro" id="IPR000182">
    <property type="entry name" value="GNAT_dom"/>
</dbReference>
<sequence length="179" mass="20422">MPLFLSHWVGDLMEKEVFIDNMRPEDWEKVRAVYREGIATGNATFQKEAPSWEEWNNNHLSKCRMVARFEDKILGWAALSPVSSRSVYAGVAEVRVYVSQMSKGKGIGGLLLKALIEQSEQNGFWTLQSGIFPENVASITLHKKYGFREVGRRERIGEMDGVWRDTILLERRSDKAGIS</sequence>